<evidence type="ECO:0000256" key="1">
    <source>
        <dbReference type="SAM" id="Phobius"/>
    </source>
</evidence>
<protein>
    <recommendedName>
        <fullName evidence="3">Putative auto-transporter adhesin head GIN domain-containing protein</fullName>
    </recommendedName>
</protein>
<keyword evidence="1" id="KW-0812">Transmembrane</keyword>
<keyword evidence="1" id="KW-1133">Transmembrane helix</keyword>
<feature type="transmembrane region" description="Helical" evidence="1">
    <location>
        <begin position="451"/>
        <end position="469"/>
    </location>
</feature>
<evidence type="ECO:0000313" key="5">
    <source>
        <dbReference type="Proteomes" id="UP001209570"/>
    </source>
</evidence>
<organism evidence="4 5">
    <name type="scientific">Pythium insidiosum</name>
    <name type="common">Pythiosis disease agent</name>
    <dbReference type="NCBI Taxonomy" id="114742"/>
    <lineage>
        <taxon>Eukaryota</taxon>
        <taxon>Sar</taxon>
        <taxon>Stramenopiles</taxon>
        <taxon>Oomycota</taxon>
        <taxon>Peronosporomycetes</taxon>
        <taxon>Pythiales</taxon>
        <taxon>Pythiaceae</taxon>
        <taxon>Pythium</taxon>
    </lineage>
</organism>
<dbReference type="Pfam" id="PF10988">
    <property type="entry name" value="DUF2807"/>
    <property type="match status" value="1"/>
</dbReference>
<proteinExistence type="predicted"/>
<keyword evidence="1" id="KW-0472">Membrane</keyword>
<evidence type="ECO:0000259" key="3">
    <source>
        <dbReference type="Pfam" id="PF10988"/>
    </source>
</evidence>
<feature type="signal peptide" evidence="2">
    <location>
        <begin position="1"/>
        <end position="22"/>
    </location>
</feature>
<dbReference type="AlphaFoldDB" id="A0AAD5LN24"/>
<keyword evidence="5" id="KW-1185">Reference proteome</keyword>
<evidence type="ECO:0000313" key="4">
    <source>
        <dbReference type="EMBL" id="KAJ0406747.1"/>
    </source>
</evidence>
<dbReference type="Proteomes" id="UP001209570">
    <property type="component" value="Unassembled WGS sequence"/>
</dbReference>
<name>A0AAD5LN24_PYTIN</name>
<dbReference type="PANTHER" id="PTHR39200">
    <property type="entry name" value="HYPOTHETICAL EXPORTED PROTEIN"/>
    <property type="match status" value="1"/>
</dbReference>
<keyword evidence="2" id="KW-0732">Signal</keyword>
<comment type="caution">
    <text evidence="4">The sequence shown here is derived from an EMBL/GenBank/DDBJ whole genome shotgun (WGS) entry which is preliminary data.</text>
</comment>
<dbReference type="InterPro" id="IPR021255">
    <property type="entry name" value="DUF2807"/>
</dbReference>
<feature type="chain" id="PRO_5042173151" description="Putative auto-transporter adhesin head GIN domain-containing protein" evidence="2">
    <location>
        <begin position="23"/>
        <end position="486"/>
    </location>
</feature>
<feature type="domain" description="Putative auto-transporter adhesin head GIN" evidence="3">
    <location>
        <begin position="256"/>
        <end position="356"/>
    </location>
</feature>
<evidence type="ECO:0000256" key="2">
    <source>
        <dbReference type="SAM" id="SignalP"/>
    </source>
</evidence>
<dbReference type="PANTHER" id="PTHR39200:SF1">
    <property type="entry name" value="AUTO-TRANSPORTER ADHESIN HEAD GIN DOMAIN-CONTAINING PROTEIN-RELATED"/>
    <property type="match status" value="1"/>
</dbReference>
<sequence length="486" mass="50772">MKLSVSIAALLATAGAFFPADAWTITSSDVQPSAEGSAAHQELVKYWTIQGGAALTSVQVGLVGRVFIDYDASLASQETKPASDDSSASTATDEDIVVDGDAVVARVAVSGDSRALLNAIEVVAVSPENDADGIKLRFKNEDLDVAGYVLTEVAVAARQKLTSIAAVGSTDLIVGLDALVQHDSNATLDLSAAGSADIFVNLPQETLDIGALELSTAGSADVQVDVSRLQVQTDVEINVAGSGDAAIVASNAVVVGDSLSSSIGGSGDIFVQTAWLETKQLQTSVAGSGDVTYARNGSCVTQHVEIAGSGDVAAGSIVCARSSVEIVGSGDVLVQTTEELDVSTVFSGTVKYVGEPPKTIVSDGVLRFRKHQSDAKQAKKNKYDEYDVKPVPSRSAVHVQLQLHESFFSDEPRHGGFWSWLIGSDDDTNDTADFSSTTSLSRHVPTASSPATAVIIVLAVGAVGFMTTFRRVQQHIERRQYQPLIN</sequence>
<accession>A0AAD5LN24</accession>
<dbReference type="Gene3D" id="2.160.20.120">
    <property type="match status" value="2"/>
</dbReference>
<dbReference type="EMBL" id="JAKCXM010000029">
    <property type="protein sequence ID" value="KAJ0406747.1"/>
    <property type="molecule type" value="Genomic_DNA"/>
</dbReference>
<reference evidence="4" key="1">
    <citation type="submission" date="2021-12" db="EMBL/GenBank/DDBJ databases">
        <title>Prjna785345.</title>
        <authorList>
            <person name="Rujirawat T."/>
            <person name="Krajaejun T."/>
        </authorList>
    </citation>
    <scope>NUCLEOTIDE SEQUENCE</scope>
    <source>
        <strain evidence="4">Pi057C3</strain>
    </source>
</reference>
<gene>
    <name evidence="4" type="ORF">P43SY_004572</name>
</gene>